<evidence type="ECO:0000313" key="1">
    <source>
        <dbReference type="EMBL" id="GAG86578.1"/>
    </source>
</evidence>
<dbReference type="AlphaFoldDB" id="X1BQY9"/>
<protein>
    <submittedName>
        <fullName evidence="1">Uncharacterized protein</fullName>
    </submittedName>
</protein>
<gene>
    <name evidence="1" type="ORF">S01H4_32227</name>
</gene>
<comment type="caution">
    <text evidence="1">The sequence shown here is derived from an EMBL/GenBank/DDBJ whole genome shotgun (WGS) entry which is preliminary data.</text>
</comment>
<dbReference type="EMBL" id="BART01016818">
    <property type="protein sequence ID" value="GAG86578.1"/>
    <property type="molecule type" value="Genomic_DNA"/>
</dbReference>
<name>X1BQY9_9ZZZZ</name>
<accession>X1BQY9</accession>
<sequence>METLQIPNSMKEILQFAEGKTIQEKLARLLLSDLENRLRSCTERLYEFEKKYGLEFKEFKEAWEKDKVPEKFSYEIERDYMEWESLEDEHDLLLSKLREMKERLSL</sequence>
<proteinExistence type="predicted"/>
<organism evidence="1">
    <name type="scientific">marine sediment metagenome</name>
    <dbReference type="NCBI Taxonomy" id="412755"/>
    <lineage>
        <taxon>unclassified sequences</taxon>
        <taxon>metagenomes</taxon>
        <taxon>ecological metagenomes</taxon>
    </lineage>
</organism>
<reference evidence="1" key="1">
    <citation type="journal article" date="2014" name="Front. Microbiol.">
        <title>High frequency of phylogenetically diverse reductive dehalogenase-homologous genes in deep subseafloor sedimentary metagenomes.</title>
        <authorList>
            <person name="Kawai M."/>
            <person name="Futagami T."/>
            <person name="Toyoda A."/>
            <person name="Takaki Y."/>
            <person name="Nishi S."/>
            <person name="Hori S."/>
            <person name="Arai W."/>
            <person name="Tsubouchi T."/>
            <person name="Morono Y."/>
            <person name="Uchiyama I."/>
            <person name="Ito T."/>
            <person name="Fujiyama A."/>
            <person name="Inagaki F."/>
            <person name="Takami H."/>
        </authorList>
    </citation>
    <scope>NUCLEOTIDE SEQUENCE</scope>
    <source>
        <strain evidence="1">Expedition CK06-06</strain>
    </source>
</reference>